<dbReference type="InterPro" id="IPR025287">
    <property type="entry name" value="WAK_GUB"/>
</dbReference>
<dbReference type="Pfam" id="PF13947">
    <property type="entry name" value="GUB_WAK_bind"/>
    <property type="match status" value="1"/>
</dbReference>
<evidence type="ECO:0000256" key="5">
    <source>
        <dbReference type="ARBA" id="ARBA00022729"/>
    </source>
</evidence>
<evidence type="ECO:0000256" key="11">
    <source>
        <dbReference type="ARBA" id="ARBA00023157"/>
    </source>
</evidence>
<accession>A0AAF0XXW7</accession>
<dbReference type="CDD" id="cd14066">
    <property type="entry name" value="STKc_IRAK"/>
    <property type="match status" value="1"/>
</dbReference>
<dbReference type="EMBL" id="CP093351">
    <property type="protein sequence ID" value="WOH16248.1"/>
    <property type="molecule type" value="Genomic_DNA"/>
</dbReference>
<dbReference type="FunFam" id="1.10.510.10:FF:000084">
    <property type="entry name" value="Wall-associated receptor kinase 2"/>
    <property type="match status" value="1"/>
</dbReference>
<feature type="chain" id="PRO_5042213631" description="Protein kinase domain-containing protein" evidence="15">
    <location>
        <begin position="22"/>
        <end position="668"/>
    </location>
</feature>
<dbReference type="SUPFAM" id="SSF56112">
    <property type="entry name" value="Protein kinase-like (PK-like)"/>
    <property type="match status" value="1"/>
</dbReference>
<dbReference type="GO" id="GO:0007166">
    <property type="term" value="P:cell surface receptor signaling pathway"/>
    <property type="evidence" value="ECO:0007669"/>
    <property type="project" value="InterPro"/>
</dbReference>
<comment type="subcellular location">
    <subcellularLocation>
        <location evidence="1">Membrane</location>
        <topology evidence="1">Single-pass type I membrane protein</topology>
    </subcellularLocation>
</comment>
<dbReference type="SMART" id="SM00220">
    <property type="entry name" value="S_TKc"/>
    <property type="match status" value="1"/>
</dbReference>
<dbReference type="PROSITE" id="PS00108">
    <property type="entry name" value="PROTEIN_KINASE_ST"/>
    <property type="match status" value="1"/>
</dbReference>
<keyword evidence="11" id="KW-1015">Disulfide bond</keyword>
<dbReference type="Gene3D" id="1.10.510.10">
    <property type="entry name" value="Transferase(Phosphotransferase) domain 1"/>
    <property type="match status" value="1"/>
</dbReference>
<reference evidence="17" key="2">
    <citation type="submission" date="2022-03" db="EMBL/GenBank/DDBJ databases">
        <title>Draft title - Genomic analysis of global carrot germplasm unveils the trajectory of domestication and the origin of high carotenoid orange carrot.</title>
        <authorList>
            <person name="Iorizzo M."/>
            <person name="Ellison S."/>
            <person name="Senalik D."/>
            <person name="Macko-Podgorni A."/>
            <person name="Grzebelus D."/>
            <person name="Bostan H."/>
            <person name="Rolling W."/>
            <person name="Curaba J."/>
            <person name="Simon P."/>
        </authorList>
    </citation>
    <scope>NUCLEOTIDE SEQUENCE</scope>
    <source>
        <tissue evidence="17">Leaf</tissue>
    </source>
</reference>
<dbReference type="InterPro" id="IPR000719">
    <property type="entry name" value="Prot_kinase_dom"/>
</dbReference>
<evidence type="ECO:0000313" key="17">
    <source>
        <dbReference type="EMBL" id="WOH16248.1"/>
    </source>
</evidence>
<evidence type="ECO:0000256" key="8">
    <source>
        <dbReference type="ARBA" id="ARBA00022840"/>
    </source>
</evidence>
<dbReference type="PANTHER" id="PTHR27005">
    <property type="entry name" value="WALL-ASSOCIATED RECEPTOR KINASE-LIKE 21"/>
    <property type="match status" value="1"/>
</dbReference>
<evidence type="ECO:0000256" key="14">
    <source>
        <dbReference type="ARBA" id="ARBA00047951"/>
    </source>
</evidence>
<keyword evidence="3" id="KW-0808">Transferase</keyword>
<reference evidence="17" key="1">
    <citation type="journal article" date="2016" name="Nat. Genet.">
        <title>A high-quality carrot genome assembly provides new insights into carotenoid accumulation and asterid genome evolution.</title>
        <authorList>
            <person name="Iorizzo M."/>
            <person name="Ellison S."/>
            <person name="Senalik D."/>
            <person name="Zeng P."/>
            <person name="Satapoomin P."/>
            <person name="Huang J."/>
            <person name="Bowman M."/>
            <person name="Iovene M."/>
            <person name="Sanseverino W."/>
            <person name="Cavagnaro P."/>
            <person name="Yildiz M."/>
            <person name="Macko-Podgorni A."/>
            <person name="Moranska E."/>
            <person name="Grzebelus E."/>
            <person name="Grzebelus D."/>
            <person name="Ashrafi H."/>
            <person name="Zheng Z."/>
            <person name="Cheng S."/>
            <person name="Spooner D."/>
            <person name="Van Deynze A."/>
            <person name="Simon P."/>
        </authorList>
    </citation>
    <scope>NUCLEOTIDE SEQUENCE</scope>
    <source>
        <tissue evidence="17">Leaf</tissue>
    </source>
</reference>
<keyword evidence="5 15" id="KW-0732">Signal</keyword>
<evidence type="ECO:0000259" key="16">
    <source>
        <dbReference type="PROSITE" id="PS50011"/>
    </source>
</evidence>
<evidence type="ECO:0000313" key="18">
    <source>
        <dbReference type="Proteomes" id="UP000077755"/>
    </source>
</evidence>
<dbReference type="PROSITE" id="PS50011">
    <property type="entry name" value="PROTEIN_KINASE_DOM"/>
    <property type="match status" value="1"/>
</dbReference>
<dbReference type="Gene3D" id="3.30.200.20">
    <property type="entry name" value="Phosphorylase Kinase, domain 1"/>
    <property type="match status" value="1"/>
</dbReference>
<keyword evidence="9" id="KW-1133">Transmembrane helix</keyword>
<feature type="signal peptide" evidence="15">
    <location>
        <begin position="1"/>
        <end position="21"/>
    </location>
</feature>
<comment type="catalytic activity">
    <reaction evidence="14">
        <text>L-threonyl-[protein] + ATP = O-phospho-L-threonyl-[protein] + ADP + H(+)</text>
        <dbReference type="Rhea" id="RHEA:46608"/>
        <dbReference type="Rhea" id="RHEA-COMP:11060"/>
        <dbReference type="Rhea" id="RHEA-COMP:11605"/>
        <dbReference type="ChEBI" id="CHEBI:15378"/>
        <dbReference type="ChEBI" id="CHEBI:30013"/>
        <dbReference type="ChEBI" id="CHEBI:30616"/>
        <dbReference type="ChEBI" id="CHEBI:61977"/>
        <dbReference type="ChEBI" id="CHEBI:456216"/>
    </reaction>
</comment>
<organism evidence="17 18">
    <name type="scientific">Daucus carota subsp. sativus</name>
    <name type="common">Carrot</name>
    <dbReference type="NCBI Taxonomy" id="79200"/>
    <lineage>
        <taxon>Eukaryota</taxon>
        <taxon>Viridiplantae</taxon>
        <taxon>Streptophyta</taxon>
        <taxon>Embryophyta</taxon>
        <taxon>Tracheophyta</taxon>
        <taxon>Spermatophyta</taxon>
        <taxon>Magnoliopsida</taxon>
        <taxon>eudicotyledons</taxon>
        <taxon>Gunneridae</taxon>
        <taxon>Pentapetalae</taxon>
        <taxon>asterids</taxon>
        <taxon>campanulids</taxon>
        <taxon>Apiales</taxon>
        <taxon>Apiaceae</taxon>
        <taxon>Apioideae</taxon>
        <taxon>Scandiceae</taxon>
        <taxon>Daucinae</taxon>
        <taxon>Daucus</taxon>
        <taxon>Daucus sect. Daucus</taxon>
    </lineage>
</organism>
<evidence type="ECO:0000256" key="1">
    <source>
        <dbReference type="ARBA" id="ARBA00004479"/>
    </source>
</evidence>
<keyword evidence="7" id="KW-0418">Kinase</keyword>
<dbReference type="GO" id="GO:0005886">
    <property type="term" value="C:plasma membrane"/>
    <property type="evidence" value="ECO:0007669"/>
    <property type="project" value="TreeGrafter"/>
</dbReference>
<dbReference type="Pfam" id="PF00069">
    <property type="entry name" value="Pkinase"/>
    <property type="match status" value="1"/>
</dbReference>
<dbReference type="AlphaFoldDB" id="A0AAF0XXW7"/>
<dbReference type="InterPro" id="IPR008271">
    <property type="entry name" value="Ser/Thr_kinase_AS"/>
</dbReference>
<evidence type="ECO:0000256" key="12">
    <source>
        <dbReference type="ARBA" id="ARBA00023180"/>
    </source>
</evidence>
<keyword evidence="18" id="KW-1185">Reference proteome</keyword>
<evidence type="ECO:0000256" key="3">
    <source>
        <dbReference type="ARBA" id="ARBA00022679"/>
    </source>
</evidence>
<dbReference type="GO" id="GO:0005524">
    <property type="term" value="F:ATP binding"/>
    <property type="evidence" value="ECO:0007669"/>
    <property type="project" value="UniProtKB-KW"/>
</dbReference>
<evidence type="ECO:0000256" key="7">
    <source>
        <dbReference type="ARBA" id="ARBA00022777"/>
    </source>
</evidence>
<dbReference type="GO" id="GO:0004674">
    <property type="term" value="F:protein serine/threonine kinase activity"/>
    <property type="evidence" value="ECO:0007669"/>
    <property type="project" value="UniProtKB-KW"/>
</dbReference>
<comment type="catalytic activity">
    <reaction evidence="13">
        <text>L-seryl-[protein] + ATP = O-phospho-L-seryl-[protein] + ADP + H(+)</text>
        <dbReference type="Rhea" id="RHEA:17989"/>
        <dbReference type="Rhea" id="RHEA-COMP:9863"/>
        <dbReference type="Rhea" id="RHEA-COMP:11604"/>
        <dbReference type="ChEBI" id="CHEBI:15378"/>
        <dbReference type="ChEBI" id="CHEBI:29999"/>
        <dbReference type="ChEBI" id="CHEBI:30616"/>
        <dbReference type="ChEBI" id="CHEBI:83421"/>
        <dbReference type="ChEBI" id="CHEBI:456216"/>
    </reaction>
</comment>
<dbReference type="GO" id="GO:0030247">
    <property type="term" value="F:polysaccharide binding"/>
    <property type="evidence" value="ECO:0007669"/>
    <property type="project" value="InterPro"/>
</dbReference>
<evidence type="ECO:0000256" key="15">
    <source>
        <dbReference type="SAM" id="SignalP"/>
    </source>
</evidence>
<keyword evidence="4" id="KW-0812">Transmembrane</keyword>
<dbReference type="PANTHER" id="PTHR27005:SF515">
    <property type="entry name" value="WALL-ASSOCIATED RECEPTOR KINASE-LIKE 10-RELATED"/>
    <property type="match status" value="1"/>
</dbReference>
<dbReference type="Proteomes" id="UP000077755">
    <property type="component" value="Chromosome 9"/>
</dbReference>
<evidence type="ECO:0000256" key="2">
    <source>
        <dbReference type="ARBA" id="ARBA00022527"/>
    </source>
</evidence>
<keyword evidence="6" id="KW-0547">Nucleotide-binding</keyword>
<proteinExistence type="predicted"/>
<dbReference type="FunFam" id="3.30.200.20:FF:000043">
    <property type="entry name" value="Wall-associated receptor kinase 2"/>
    <property type="match status" value="1"/>
</dbReference>
<keyword evidence="12" id="KW-0325">Glycoprotein</keyword>
<keyword evidence="8" id="KW-0067">ATP-binding</keyword>
<name>A0AAF0XXW7_DAUCS</name>
<evidence type="ECO:0000256" key="13">
    <source>
        <dbReference type="ARBA" id="ARBA00047558"/>
    </source>
</evidence>
<evidence type="ECO:0000256" key="4">
    <source>
        <dbReference type="ARBA" id="ARBA00022692"/>
    </source>
</evidence>
<evidence type="ECO:0000256" key="6">
    <source>
        <dbReference type="ARBA" id="ARBA00022741"/>
    </source>
</evidence>
<keyword evidence="10" id="KW-0472">Membrane</keyword>
<dbReference type="InterPro" id="IPR045274">
    <property type="entry name" value="WAK-like"/>
</dbReference>
<evidence type="ECO:0000256" key="10">
    <source>
        <dbReference type="ARBA" id="ARBA00023136"/>
    </source>
</evidence>
<keyword evidence="2" id="KW-0723">Serine/threonine-protein kinase</keyword>
<dbReference type="InterPro" id="IPR011009">
    <property type="entry name" value="Kinase-like_dom_sf"/>
</dbReference>
<sequence length="668" mass="74154">MAMELLIQIMLALFFIQKASAQESSVAKPGCPAICGNLTIPYPFGIGTDCSANQTFTIFCNHSISPPRAFLSENVKLEVLNISLELGTIQVNTPVITNCEKRSNDQPLMSSEPFTFSDTQNRLTAIGCETVAVISQEGLSVGGCLTFCNISSIKRNNSCFGSCCQTNIPPSLKLINASLNSIDGKEGCGFVFVVDQNWFGSRTDVYDVTNLEQVPAVLDWRPTGACNSFGPVNSSTKSSVCGRNSLCTDQGLCSCREGYEGNPYLPDGCQVTCTSLGVVLVLAPMCLYKVMKRRHKRKLREKFFKRNGGLLLHQQVSSTETNVETTKLFSSKELDKATNHYNVDRILGQGGQGTVYKGMLTDGRIVAVKKSKIEDDNKLAHFINEIIILSQINHRNVVRLHGCCLETEVPLLVYEFIPNGTLFQYIHDHNEDFPLTWDVRVRVATEVAGALSYLHSAAAIPVYHRDIKSSNILLDEKYRAKVADFGTSRSFSIDQSHVTTKKVQGTFGYFDPEYFRSSQFTDKSDVYSFGVVLVELLTGQKPIMAPRPDDEGRSLVTYFISAMEEKRILDIIDLRIAKDGEKEELIKFAELAYRCLHLKGRKRPTMKQVAAELDSIRMSHGSATAQQNYEDVGYSVSELNEAWDRSSTYTSSTAYISFTVDAEPLITK</sequence>
<evidence type="ECO:0000256" key="9">
    <source>
        <dbReference type="ARBA" id="ARBA00022989"/>
    </source>
</evidence>
<protein>
    <recommendedName>
        <fullName evidence="16">Protein kinase domain-containing protein</fullName>
    </recommendedName>
</protein>
<feature type="domain" description="Protein kinase" evidence="16">
    <location>
        <begin position="341"/>
        <end position="616"/>
    </location>
</feature>
<gene>
    <name evidence="17" type="ORF">DCAR_0935798</name>
</gene>